<dbReference type="PANTHER" id="PTHR43409:SF17">
    <property type="entry name" value="METHYLTHIOTRANSFERASE MJ0865-RELATED"/>
    <property type="match status" value="1"/>
</dbReference>
<keyword evidence="3" id="KW-0479">Metal-binding</keyword>
<reference evidence="8" key="1">
    <citation type="journal article" date="2020" name="mSystems">
        <title>Genome- and Community-Level Interaction Insights into Carbon Utilization and Element Cycling Functions of Hydrothermarchaeota in Hydrothermal Sediment.</title>
        <authorList>
            <person name="Zhou Z."/>
            <person name="Liu Y."/>
            <person name="Xu W."/>
            <person name="Pan J."/>
            <person name="Luo Z.H."/>
            <person name="Li M."/>
        </authorList>
    </citation>
    <scope>NUCLEOTIDE SEQUENCE [LARGE SCALE GENOMIC DNA]</scope>
    <source>
        <strain evidence="8">SpSt-648</strain>
    </source>
</reference>
<evidence type="ECO:0000256" key="3">
    <source>
        <dbReference type="ARBA" id="ARBA00022723"/>
    </source>
</evidence>
<dbReference type="SUPFAM" id="SSF102114">
    <property type="entry name" value="Radical SAM enzymes"/>
    <property type="match status" value="1"/>
</dbReference>
<dbReference type="PROSITE" id="PS51918">
    <property type="entry name" value="RADICAL_SAM"/>
    <property type="match status" value="1"/>
</dbReference>
<dbReference type="Gene3D" id="3.80.30.20">
    <property type="entry name" value="tm_1862 like domain"/>
    <property type="match status" value="1"/>
</dbReference>
<dbReference type="Pfam" id="PF04055">
    <property type="entry name" value="Radical_SAM"/>
    <property type="match status" value="1"/>
</dbReference>
<evidence type="ECO:0000259" key="6">
    <source>
        <dbReference type="PROSITE" id="PS51332"/>
    </source>
</evidence>
<evidence type="ECO:0000256" key="1">
    <source>
        <dbReference type="ARBA" id="ARBA00001966"/>
    </source>
</evidence>
<proteinExistence type="predicted"/>
<dbReference type="GO" id="GO:0046872">
    <property type="term" value="F:metal ion binding"/>
    <property type="evidence" value="ECO:0007669"/>
    <property type="project" value="UniProtKB-KW"/>
</dbReference>
<dbReference type="CDD" id="cd01335">
    <property type="entry name" value="Radical_SAM"/>
    <property type="match status" value="1"/>
</dbReference>
<dbReference type="SFLD" id="SFLDG01082">
    <property type="entry name" value="B12-binding_domain_containing"/>
    <property type="match status" value="1"/>
</dbReference>
<dbReference type="PANTHER" id="PTHR43409">
    <property type="entry name" value="ANAEROBIC MAGNESIUM-PROTOPORPHYRIN IX MONOMETHYL ESTER CYCLASE-RELATED"/>
    <property type="match status" value="1"/>
</dbReference>
<feature type="domain" description="Radical SAM core" evidence="7">
    <location>
        <begin position="170"/>
        <end position="406"/>
    </location>
</feature>
<evidence type="ECO:0000313" key="8">
    <source>
        <dbReference type="EMBL" id="HGQ73624.1"/>
    </source>
</evidence>
<evidence type="ECO:0000256" key="5">
    <source>
        <dbReference type="ARBA" id="ARBA00023014"/>
    </source>
</evidence>
<feature type="domain" description="B12-binding" evidence="6">
    <location>
        <begin position="3"/>
        <end position="138"/>
    </location>
</feature>
<dbReference type="Gene3D" id="3.40.50.280">
    <property type="entry name" value="Cobalamin-binding domain"/>
    <property type="match status" value="1"/>
</dbReference>
<keyword evidence="4" id="KW-0408">Iron</keyword>
<dbReference type="AlphaFoldDB" id="A0A7C4NN97"/>
<dbReference type="InterPro" id="IPR006158">
    <property type="entry name" value="Cobalamin-bd"/>
</dbReference>
<dbReference type="InterPro" id="IPR006638">
    <property type="entry name" value="Elp3/MiaA/NifB-like_rSAM"/>
</dbReference>
<dbReference type="SFLD" id="SFLDS00029">
    <property type="entry name" value="Radical_SAM"/>
    <property type="match status" value="1"/>
</dbReference>
<comment type="cofactor">
    <cofactor evidence="1">
        <name>[4Fe-4S] cluster</name>
        <dbReference type="ChEBI" id="CHEBI:49883"/>
    </cofactor>
</comment>
<dbReference type="InterPro" id="IPR023980">
    <property type="entry name" value="CHP04013_B12-bd/rSAM"/>
</dbReference>
<keyword evidence="2" id="KW-0949">S-adenosyl-L-methionine</keyword>
<organism evidence="8">
    <name type="scientific">Staphylothermus marinus</name>
    <dbReference type="NCBI Taxonomy" id="2280"/>
    <lineage>
        <taxon>Archaea</taxon>
        <taxon>Thermoproteota</taxon>
        <taxon>Thermoprotei</taxon>
        <taxon>Desulfurococcales</taxon>
        <taxon>Desulfurococcaceae</taxon>
        <taxon>Staphylothermus</taxon>
    </lineage>
</organism>
<dbReference type="InterPro" id="IPR023404">
    <property type="entry name" value="rSAM_horseshoe"/>
</dbReference>
<sequence>MKNEKVLVILYRDRFVSYSINQVLAAIDNVRDVEVVVVDNERSLMSALMSSAIDSYRIKVLGFSLLTTRVVNEDFRNFVNDALKLAYSRGFITVAGGPHATGDPLDTLGLGFKFVFIGEGEDSFREFLSVLRDGGDIYKVRGLYTLFNGEPLYTGCRSRVILDSYPPFPYWRGLFNPIEITRGCPFGCRFCQVTYMHGCVQRHRSIDKILEYCNLMVSRGIRDLRFITPNAFSYGSSRDKLMDLLEKLYLNIVSKREARVFYGSFPSEVRPDYVDEDIVRFMKNVVSNEKIIVGAQSGSNRVLNYIRRGHGIEEVYNAVETIVKYGFTPSVDFIVGFPFESEHDFRETILVMKRIVKMGGEIHMHYFIPLPGTPLAYRKPREIPLWFRKEVSRLIGAGKGYGNWLNQERISNMVFQYGFERSRRISSLLQHVSGKERCLI</sequence>
<protein>
    <submittedName>
        <fullName evidence="8">TIGR04013 family B12-binding domain/radical SAM domain-containing protein</fullName>
    </submittedName>
</protein>
<dbReference type="GO" id="GO:0051536">
    <property type="term" value="F:iron-sulfur cluster binding"/>
    <property type="evidence" value="ECO:0007669"/>
    <property type="project" value="UniProtKB-KW"/>
</dbReference>
<dbReference type="PROSITE" id="PS51332">
    <property type="entry name" value="B12_BINDING"/>
    <property type="match status" value="1"/>
</dbReference>
<keyword evidence="5" id="KW-0411">Iron-sulfur</keyword>
<dbReference type="SMART" id="SM00729">
    <property type="entry name" value="Elp3"/>
    <property type="match status" value="1"/>
</dbReference>
<dbReference type="EMBL" id="DTBP01000010">
    <property type="protein sequence ID" value="HGQ73624.1"/>
    <property type="molecule type" value="Genomic_DNA"/>
</dbReference>
<dbReference type="GO" id="GO:0003824">
    <property type="term" value="F:catalytic activity"/>
    <property type="evidence" value="ECO:0007669"/>
    <property type="project" value="InterPro"/>
</dbReference>
<dbReference type="GO" id="GO:0031419">
    <property type="term" value="F:cobalamin binding"/>
    <property type="evidence" value="ECO:0007669"/>
    <property type="project" value="InterPro"/>
</dbReference>
<name>A0A7C4NN97_STAMA</name>
<dbReference type="InterPro" id="IPR058240">
    <property type="entry name" value="rSAM_sf"/>
</dbReference>
<gene>
    <name evidence="8" type="ORF">ENU20_00895</name>
</gene>
<dbReference type="InterPro" id="IPR051198">
    <property type="entry name" value="BchE-like"/>
</dbReference>
<dbReference type="InterPro" id="IPR007197">
    <property type="entry name" value="rSAM"/>
</dbReference>
<evidence type="ECO:0000256" key="2">
    <source>
        <dbReference type="ARBA" id="ARBA00022691"/>
    </source>
</evidence>
<comment type="caution">
    <text evidence="8">The sequence shown here is derived from an EMBL/GenBank/DDBJ whole genome shotgun (WGS) entry which is preliminary data.</text>
</comment>
<dbReference type="Pfam" id="PF02310">
    <property type="entry name" value="B12-binding"/>
    <property type="match status" value="1"/>
</dbReference>
<accession>A0A7C4NN97</accession>
<dbReference type="NCBIfam" id="TIGR04013">
    <property type="entry name" value="B12_SAM_MJ_1487"/>
    <property type="match status" value="1"/>
</dbReference>
<evidence type="ECO:0000259" key="7">
    <source>
        <dbReference type="PROSITE" id="PS51918"/>
    </source>
</evidence>
<evidence type="ECO:0000256" key="4">
    <source>
        <dbReference type="ARBA" id="ARBA00023004"/>
    </source>
</evidence>